<name>A0A4R6USF4_9GAMM</name>
<protein>
    <recommendedName>
        <fullName evidence="3">Lipocalin-like protein</fullName>
    </recommendedName>
</protein>
<dbReference type="EMBL" id="SNYM01000005">
    <property type="protein sequence ID" value="TDQ49186.1"/>
    <property type="molecule type" value="Genomic_DNA"/>
</dbReference>
<proteinExistence type="predicted"/>
<evidence type="ECO:0008006" key="3">
    <source>
        <dbReference type="Google" id="ProtNLM"/>
    </source>
</evidence>
<evidence type="ECO:0000313" key="1">
    <source>
        <dbReference type="EMBL" id="TDQ49186.1"/>
    </source>
</evidence>
<evidence type="ECO:0000313" key="2">
    <source>
        <dbReference type="Proteomes" id="UP000295375"/>
    </source>
</evidence>
<gene>
    <name evidence="1" type="ORF">EV696_105160</name>
</gene>
<sequence>MWFWWLLASATTMPSGANDIAAIYGDWRVTAPLAVVSDSPLSGGEIESWIGASVHYSAERVQFGREQCQRALFDSYTETNGNFFELFQIHFDDLKIKGNETLAVDINCLEADVDFIAGNTVLVVDQNHLAAVVDGVWFELTRQRP</sequence>
<keyword evidence="2" id="KW-1185">Reference proteome</keyword>
<dbReference type="AlphaFoldDB" id="A0A4R6USF4"/>
<accession>A0A4R6USF4</accession>
<comment type="caution">
    <text evidence="1">The sequence shown here is derived from an EMBL/GenBank/DDBJ whole genome shotgun (WGS) entry which is preliminary data.</text>
</comment>
<organism evidence="1 2">
    <name type="scientific">Permianibacter aggregans</name>
    <dbReference type="NCBI Taxonomy" id="1510150"/>
    <lineage>
        <taxon>Bacteria</taxon>
        <taxon>Pseudomonadati</taxon>
        <taxon>Pseudomonadota</taxon>
        <taxon>Gammaproteobacteria</taxon>
        <taxon>Pseudomonadales</taxon>
        <taxon>Pseudomonadaceae</taxon>
        <taxon>Permianibacter</taxon>
    </lineage>
</organism>
<reference evidence="1 2" key="1">
    <citation type="submission" date="2019-03" db="EMBL/GenBank/DDBJ databases">
        <title>Genomic Encyclopedia of Type Strains, Phase IV (KMG-IV): sequencing the most valuable type-strain genomes for metagenomic binning, comparative biology and taxonomic classification.</title>
        <authorList>
            <person name="Goeker M."/>
        </authorList>
    </citation>
    <scope>NUCLEOTIDE SEQUENCE [LARGE SCALE GENOMIC DNA]</scope>
    <source>
        <strain evidence="1 2">DSM 103792</strain>
    </source>
</reference>
<dbReference type="Proteomes" id="UP000295375">
    <property type="component" value="Unassembled WGS sequence"/>
</dbReference>
<dbReference type="RefSeq" id="WP_133589585.1">
    <property type="nucleotide sequence ID" value="NZ_CP037953.1"/>
</dbReference>